<organism evidence="1 2">
    <name type="scientific">Dyella thiooxydans</name>
    <dbReference type="NCBI Taxonomy" id="445710"/>
    <lineage>
        <taxon>Bacteria</taxon>
        <taxon>Pseudomonadati</taxon>
        <taxon>Pseudomonadota</taxon>
        <taxon>Gammaproteobacteria</taxon>
        <taxon>Lysobacterales</taxon>
        <taxon>Rhodanobacteraceae</taxon>
        <taxon>Dyella</taxon>
    </lineage>
</organism>
<accession>A0A160MY18</accession>
<sequence>MLALAMLSVALSGLPGWGKLVLASAAMALVLASRMRQTTPPASVGWSPDAGWLLLGRDGVETPAVLASHRMLAGCLVLELRVGERRQVLWLLPDNSDPDTRRRLRMRLAAGQGVPSPPAI</sequence>
<dbReference type="STRING" id="445710.ATSB10_07570"/>
<dbReference type="EMBL" id="CP014841">
    <property type="protein sequence ID" value="AND68211.1"/>
    <property type="molecule type" value="Genomic_DNA"/>
</dbReference>
<dbReference type="KEGG" id="dtx:ATSB10_07570"/>
<evidence type="ECO:0000313" key="1">
    <source>
        <dbReference type="EMBL" id="AND68211.1"/>
    </source>
</evidence>
<dbReference type="AlphaFoldDB" id="A0A160MY18"/>
<evidence type="ECO:0000313" key="2">
    <source>
        <dbReference type="Proteomes" id="UP000077255"/>
    </source>
</evidence>
<protein>
    <recommendedName>
        <fullName evidence="3">Toxin CptA</fullName>
    </recommendedName>
</protein>
<dbReference type="PATRIC" id="fig|445710.3.peg.756"/>
<keyword evidence="2" id="KW-1185">Reference proteome</keyword>
<name>A0A160MY18_9GAMM</name>
<evidence type="ECO:0008006" key="3">
    <source>
        <dbReference type="Google" id="ProtNLM"/>
    </source>
</evidence>
<gene>
    <name evidence="1" type="ORF">ATSB10_07570</name>
</gene>
<proteinExistence type="predicted"/>
<dbReference type="Proteomes" id="UP000077255">
    <property type="component" value="Chromosome"/>
</dbReference>
<reference evidence="1 2" key="1">
    <citation type="submission" date="2016-02" db="EMBL/GenBank/DDBJ databases">
        <title>Complete genome sequencing and analysis of ATSB10, Dyella thiooxydans isolated from rhizosphere soil of sunflower (Helianthus annuus L.).</title>
        <authorList>
            <person name="Lee Y."/>
            <person name="Hwangbo K."/>
            <person name="Chung H."/>
            <person name="Yoo J."/>
            <person name="Kim K.Y."/>
            <person name="Sa T.M."/>
            <person name="Um Y."/>
            <person name="Madhaiyan M."/>
        </authorList>
    </citation>
    <scope>NUCLEOTIDE SEQUENCE [LARGE SCALE GENOMIC DNA]</scope>
    <source>
        <strain evidence="1 2">ATSB10</strain>
    </source>
</reference>